<evidence type="ECO:0000256" key="2">
    <source>
        <dbReference type="ARBA" id="ARBA00007651"/>
    </source>
</evidence>
<organism evidence="10 12">
    <name type="scientific">Medicago truncatula</name>
    <name type="common">Barrel medic</name>
    <name type="synonym">Medicago tribuloides</name>
    <dbReference type="NCBI Taxonomy" id="3880"/>
    <lineage>
        <taxon>Eukaryota</taxon>
        <taxon>Viridiplantae</taxon>
        <taxon>Streptophyta</taxon>
        <taxon>Embryophyta</taxon>
        <taxon>Tracheophyta</taxon>
        <taxon>Spermatophyta</taxon>
        <taxon>Magnoliopsida</taxon>
        <taxon>eudicotyledons</taxon>
        <taxon>Gunneridae</taxon>
        <taxon>Pentapetalae</taxon>
        <taxon>rosids</taxon>
        <taxon>fabids</taxon>
        <taxon>Fabales</taxon>
        <taxon>Fabaceae</taxon>
        <taxon>Papilionoideae</taxon>
        <taxon>50 kb inversion clade</taxon>
        <taxon>NPAAA clade</taxon>
        <taxon>Hologalegina</taxon>
        <taxon>IRL clade</taxon>
        <taxon>Trifolieae</taxon>
        <taxon>Medicago</taxon>
    </lineage>
</organism>
<evidence type="ECO:0000256" key="1">
    <source>
        <dbReference type="ARBA" id="ARBA00004651"/>
    </source>
</evidence>
<evidence type="ECO:0000256" key="3">
    <source>
        <dbReference type="ARBA" id="ARBA00022475"/>
    </source>
</evidence>
<dbReference type="NCBIfam" id="TIGR01569">
    <property type="entry name" value="A_tha_TIGR01569"/>
    <property type="match status" value="1"/>
</dbReference>
<dbReference type="GO" id="GO:0005886">
    <property type="term" value="C:plasma membrane"/>
    <property type="evidence" value="ECO:0007669"/>
    <property type="project" value="UniProtKB-SubCell"/>
</dbReference>
<feature type="domain" description="Casparian strip membrane protein" evidence="9">
    <location>
        <begin position="28"/>
        <end position="120"/>
    </location>
</feature>
<keyword evidence="3 7" id="KW-1003">Cell membrane</keyword>
<feature type="compositionally biased region" description="Basic and acidic residues" evidence="8">
    <location>
        <begin position="1"/>
        <end position="12"/>
    </location>
</feature>
<dbReference type="Pfam" id="PF04535">
    <property type="entry name" value="CASP_dom"/>
    <property type="match status" value="1"/>
</dbReference>
<dbReference type="InterPro" id="IPR006459">
    <property type="entry name" value="CASP/CASPL"/>
</dbReference>
<dbReference type="Proteomes" id="UP000002051">
    <property type="component" value="Unassembled WGS sequence"/>
</dbReference>
<keyword evidence="4 7" id="KW-0812">Transmembrane</keyword>
<evidence type="ECO:0000259" key="9">
    <source>
        <dbReference type="Pfam" id="PF04535"/>
    </source>
</evidence>
<proteinExistence type="inferred from homology"/>
<reference evidence="10 12" key="2">
    <citation type="journal article" date="2014" name="BMC Genomics">
        <title>An improved genome release (version Mt4.0) for the model legume Medicago truncatula.</title>
        <authorList>
            <person name="Tang H."/>
            <person name="Krishnakumar V."/>
            <person name="Bidwell S."/>
            <person name="Rosen B."/>
            <person name="Chan A."/>
            <person name="Zhou S."/>
            <person name="Gentzbittel L."/>
            <person name="Childs K.L."/>
            <person name="Yandell M."/>
            <person name="Gundlach H."/>
            <person name="Mayer K.F."/>
            <person name="Schwartz D.C."/>
            <person name="Town C.D."/>
        </authorList>
    </citation>
    <scope>GENOME REANNOTATION</scope>
    <source>
        <strain evidence="11 12">cv. Jemalong A17</strain>
    </source>
</reference>
<feature type="transmembrane region" description="Helical" evidence="7">
    <location>
        <begin position="147"/>
        <end position="171"/>
    </location>
</feature>
<dbReference type="OrthoDB" id="992805at2759"/>
<sequence length="195" mass="23096">MADAKDSFRMEPKSSTTSTSQKHHRTFLMVQNILRILVIVLTAVSIVVTVTNNQSVMLFSIRFEAHFYYTSSFKFFVAANGVVCFMSVLTLIFNLLMRQQTPQRKDYYFLLFLVDLVSLIFSFLILHVQKRRYMSENRNCRSMLKCYWLRHVLSVKIDFFLNFFYVILVSYTPNCNSFRLVWFGGFDSDFRAYSF</sequence>
<evidence type="ECO:0000256" key="6">
    <source>
        <dbReference type="ARBA" id="ARBA00023136"/>
    </source>
</evidence>
<accession>G7KW48</accession>
<dbReference type="ExpressionAtlas" id="G7KW48">
    <property type="expression patterns" value="differential"/>
</dbReference>
<evidence type="ECO:0000256" key="7">
    <source>
        <dbReference type="RuleBase" id="RU361233"/>
    </source>
</evidence>
<gene>
    <name evidence="11" type="primary">11437211</name>
    <name evidence="10" type="ordered locus">MTR_7g083120</name>
</gene>
<protein>
    <recommendedName>
        <fullName evidence="7">CASP-like protein</fullName>
    </recommendedName>
</protein>
<comment type="similarity">
    <text evidence="2 7">Belongs to the Casparian strip membrane proteins (CASP) family.</text>
</comment>
<keyword evidence="6 7" id="KW-0472">Membrane</keyword>
<dbReference type="AlphaFoldDB" id="G7KW48"/>
<name>G7KW48_MEDTR</name>
<evidence type="ECO:0000313" key="11">
    <source>
        <dbReference type="EnsemblPlants" id="AES80648"/>
    </source>
</evidence>
<evidence type="ECO:0000313" key="12">
    <source>
        <dbReference type="Proteomes" id="UP000002051"/>
    </source>
</evidence>
<keyword evidence="5 7" id="KW-1133">Transmembrane helix</keyword>
<dbReference type="PaxDb" id="3880-AES80648"/>
<feature type="transmembrane region" description="Helical" evidence="7">
    <location>
        <begin position="107"/>
        <end position="126"/>
    </location>
</feature>
<evidence type="ECO:0000313" key="10">
    <source>
        <dbReference type="EMBL" id="AES80648.1"/>
    </source>
</evidence>
<evidence type="ECO:0000256" key="5">
    <source>
        <dbReference type="ARBA" id="ARBA00022989"/>
    </source>
</evidence>
<feature type="transmembrane region" description="Helical" evidence="7">
    <location>
        <begin position="73"/>
        <end position="95"/>
    </location>
</feature>
<keyword evidence="12" id="KW-1185">Reference proteome</keyword>
<comment type="subunit">
    <text evidence="7">Homodimer and heterodimers.</text>
</comment>
<feature type="region of interest" description="Disordered" evidence="8">
    <location>
        <begin position="1"/>
        <end position="20"/>
    </location>
</feature>
<reference evidence="11" key="3">
    <citation type="submission" date="2015-04" db="UniProtKB">
        <authorList>
            <consortium name="EnsemblPlants"/>
        </authorList>
    </citation>
    <scope>IDENTIFICATION</scope>
    <source>
        <strain evidence="11">cv. Jemalong A17</strain>
    </source>
</reference>
<dbReference type="EMBL" id="CM001223">
    <property type="protein sequence ID" value="AES80648.1"/>
    <property type="molecule type" value="Genomic_DNA"/>
</dbReference>
<reference evidence="10 12" key="1">
    <citation type="journal article" date="2011" name="Nature">
        <title>The Medicago genome provides insight into the evolution of rhizobial symbioses.</title>
        <authorList>
            <person name="Young N.D."/>
            <person name="Debelle F."/>
            <person name="Oldroyd G.E."/>
            <person name="Geurts R."/>
            <person name="Cannon S.B."/>
            <person name="Udvardi M.K."/>
            <person name="Benedito V.A."/>
            <person name="Mayer K.F."/>
            <person name="Gouzy J."/>
            <person name="Schoof H."/>
            <person name="Van de Peer Y."/>
            <person name="Proost S."/>
            <person name="Cook D.R."/>
            <person name="Meyers B.C."/>
            <person name="Spannagl M."/>
            <person name="Cheung F."/>
            <person name="De Mita S."/>
            <person name="Krishnakumar V."/>
            <person name="Gundlach H."/>
            <person name="Zhou S."/>
            <person name="Mudge J."/>
            <person name="Bharti A.K."/>
            <person name="Murray J.D."/>
            <person name="Naoumkina M.A."/>
            <person name="Rosen B."/>
            <person name="Silverstein K.A."/>
            <person name="Tang H."/>
            <person name="Rombauts S."/>
            <person name="Zhao P.X."/>
            <person name="Zhou P."/>
            <person name="Barbe V."/>
            <person name="Bardou P."/>
            <person name="Bechner M."/>
            <person name="Bellec A."/>
            <person name="Berger A."/>
            <person name="Berges H."/>
            <person name="Bidwell S."/>
            <person name="Bisseling T."/>
            <person name="Choisne N."/>
            <person name="Couloux A."/>
            <person name="Denny R."/>
            <person name="Deshpande S."/>
            <person name="Dai X."/>
            <person name="Doyle J.J."/>
            <person name="Dudez A.M."/>
            <person name="Farmer A.D."/>
            <person name="Fouteau S."/>
            <person name="Franken C."/>
            <person name="Gibelin C."/>
            <person name="Gish J."/>
            <person name="Goldstein S."/>
            <person name="Gonzalez A.J."/>
            <person name="Green P.J."/>
            <person name="Hallab A."/>
            <person name="Hartog M."/>
            <person name="Hua A."/>
            <person name="Humphray S.J."/>
            <person name="Jeong D.H."/>
            <person name="Jing Y."/>
            <person name="Jocker A."/>
            <person name="Kenton S.M."/>
            <person name="Kim D.J."/>
            <person name="Klee K."/>
            <person name="Lai H."/>
            <person name="Lang C."/>
            <person name="Lin S."/>
            <person name="Macmil S.L."/>
            <person name="Magdelenat G."/>
            <person name="Matthews L."/>
            <person name="McCorrison J."/>
            <person name="Monaghan E.L."/>
            <person name="Mun J.H."/>
            <person name="Najar F.Z."/>
            <person name="Nicholson C."/>
            <person name="Noirot C."/>
            <person name="O'Bleness M."/>
            <person name="Paule C.R."/>
            <person name="Poulain J."/>
            <person name="Prion F."/>
            <person name="Qin B."/>
            <person name="Qu C."/>
            <person name="Retzel E.F."/>
            <person name="Riddle C."/>
            <person name="Sallet E."/>
            <person name="Samain S."/>
            <person name="Samson N."/>
            <person name="Sanders I."/>
            <person name="Saurat O."/>
            <person name="Scarpelli C."/>
            <person name="Schiex T."/>
            <person name="Segurens B."/>
            <person name="Severin A.J."/>
            <person name="Sherrier D.J."/>
            <person name="Shi R."/>
            <person name="Sims S."/>
            <person name="Singer S.R."/>
            <person name="Sinharoy S."/>
            <person name="Sterck L."/>
            <person name="Viollet A."/>
            <person name="Wang B.B."/>
            <person name="Wang K."/>
            <person name="Wang M."/>
            <person name="Wang X."/>
            <person name="Warfsmann J."/>
            <person name="Weissenbach J."/>
            <person name="White D.D."/>
            <person name="White J.D."/>
            <person name="Wiley G.B."/>
            <person name="Wincker P."/>
            <person name="Xing Y."/>
            <person name="Yang L."/>
            <person name="Yao Z."/>
            <person name="Ying F."/>
            <person name="Zhai J."/>
            <person name="Zhou L."/>
            <person name="Zuber A."/>
            <person name="Denarie J."/>
            <person name="Dixon R.A."/>
            <person name="May G.D."/>
            <person name="Schwartz D.C."/>
            <person name="Rogers J."/>
            <person name="Quetier F."/>
            <person name="Town C.D."/>
            <person name="Roe B.A."/>
        </authorList>
    </citation>
    <scope>NUCLEOTIDE SEQUENCE [LARGE SCALE GENOMIC DNA]</scope>
    <source>
        <strain evidence="10">A17</strain>
        <strain evidence="11 12">cv. Jemalong A17</strain>
    </source>
</reference>
<evidence type="ECO:0000256" key="8">
    <source>
        <dbReference type="SAM" id="MobiDB-lite"/>
    </source>
</evidence>
<dbReference type="HOGENOM" id="CLU_1398253_0_0_1"/>
<dbReference type="InterPro" id="IPR006702">
    <property type="entry name" value="CASP_dom"/>
</dbReference>
<dbReference type="EnsemblPlants" id="AES80648">
    <property type="protein sequence ID" value="AES80648"/>
    <property type="gene ID" value="MTR_7g083120"/>
</dbReference>
<comment type="subcellular location">
    <subcellularLocation>
        <location evidence="1 7">Cell membrane</location>
        <topology evidence="1 7">Multi-pass membrane protein</topology>
    </subcellularLocation>
</comment>
<feature type="transmembrane region" description="Helical" evidence="7">
    <location>
        <begin position="33"/>
        <end position="52"/>
    </location>
</feature>
<evidence type="ECO:0000256" key="4">
    <source>
        <dbReference type="ARBA" id="ARBA00022692"/>
    </source>
</evidence>